<dbReference type="GO" id="GO:0005737">
    <property type="term" value="C:cytoplasm"/>
    <property type="evidence" value="ECO:0007669"/>
    <property type="project" value="UniProtKB-SubCell"/>
</dbReference>
<dbReference type="InterPro" id="IPR020549">
    <property type="entry name" value="YbeY_CS"/>
</dbReference>
<protein>
    <recommendedName>
        <fullName evidence="7">Endoribonuclease YbeY</fullName>
        <ecNumber evidence="7">3.1.-.-</ecNumber>
    </recommendedName>
</protein>
<keyword evidence="7" id="KW-0690">Ribosome biogenesis</keyword>
<dbReference type="HAMAP" id="MF_00009">
    <property type="entry name" value="Endoribonucl_YbeY"/>
    <property type="match status" value="1"/>
</dbReference>
<dbReference type="Proteomes" id="UP000321129">
    <property type="component" value="Unassembled WGS sequence"/>
</dbReference>
<name>A0A5C6UM38_9SPHN</name>
<evidence type="ECO:0000256" key="6">
    <source>
        <dbReference type="ARBA" id="ARBA00022833"/>
    </source>
</evidence>
<evidence type="ECO:0000256" key="5">
    <source>
        <dbReference type="ARBA" id="ARBA00022801"/>
    </source>
</evidence>
<dbReference type="AlphaFoldDB" id="A0A5C6UM38"/>
<comment type="function">
    <text evidence="7">Single strand-specific metallo-endoribonuclease involved in late-stage 70S ribosome quality control and in maturation of the 3' terminus of the 16S rRNA.</text>
</comment>
<comment type="cofactor">
    <cofactor evidence="7">
        <name>Zn(2+)</name>
        <dbReference type="ChEBI" id="CHEBI:29105"/>
    </cofactor>
    <text evidence="7">Binds 1 zinc ion.</text>
</comment>
<dbReference type="PANTHER" id="PTHR46986:SF1">
    <property type="entry name" value="ENDORIBONUCLEASE YBEY, CHLOROPLASTIC"/>
    <property type="match status" value="1"/>
</dbReference>
<dbReference type="EMBL" id="VOPY01000001">
    <property type="protein sequence ID" value="TXC74213.1"/>
    <property type="molecule type" value="Genomic_DNA"/>
</dbReference>
<feature type="binding site" evidence="7">
    <location>
        <position position="129"/>
    </location>
    <ligand>
        <name>Zn(2+)</name>
        <dbReference type="ChEBI" id="CHEBI:29105"/>
        <note>catalytic</note>
    </ligand>
</feature>
<keyword evidence="7" id="KW-0963">Cytoplasm</keyword>
<keyword evidence="3 7" id="KW-0479">Metal-binding</keyword>
<dbReference type="Gene3D" id="3.40.390.30">
    <property type="entry name" value="Metalloproteases ('zincins'), catalytic domain"/>
    <property type="match status" value="1"/>
</dbReference>
<keyword evidence="2 7" id="KW-0540">Nuclease</keyword>
<evidence type="ECO:0000256" key="7">
    <source>
        <dbReference type="HAMAP-Rule" id="MF_00009"/>
    </source>
</evidence>
<dbReference type="OrthoDB" id="9807740at2"/>
<keyword evidence="5 7" id="KW-0378">Hydrolase</keyword>
<keyword evidence="9" id="KW-1185">Reference proteome</keyword>
<dbReference type="RefSeq" id="WP_147122141.1">
    <property type="nucleotide sequence ID" value="NZ_VOPY01000001.1"/>
</dbReference>
<dbReference type="GO" id="GO:0008270">
    <property type="term" value="F:zinc ion binding"/>
    <property type="evidence" value="ECO:0007669"/>
    <property type="project" value="UniProtKB-UniRule"/>
</dbReference>
<comment type="subcellular location">
    <subcellularLocation>
        <location evidence="7">Cytoplasm</location>
    </subcellularLocation>
</comment>
<accession>A0A5C6UM38</accession>
<evidence type="ECO:0000313" key="8">
    <source>
        <dbReference type="EMBL" id="TXC74213.1"/>
    </source>
</evidence>
<dbReference type="EC" id="3.1.-.-" evidence="7"/>
<dbReference type="GO" id="GO:0004521">
    <property type="term" value="F:RNA endonuclease activity"/>
    <property type="evidence" value="ECO:0007669"/>
    <property type="project" value="UniProtKB-UniRule"/>
</dbReference>
<evidence type="ECO:0000256" key="1">
    <source>
        <dbReference type="ARBA" id="ARBA00010875"/>
    </source>
</evidence>
<proteinExistence type="inferred from homology"/>
<keyword evidence="4 7" id="KW-0255">Endonuclease</keyword>
<evidence type="ECO:0000256" key="4">
    <source>
        <dbReference type="ARBA" id="ARBA00022759"/>
    </source>
</evidence>
<organism evidence="8 9">
    <name type="scientific">Flavisphingopyxis soli</name>
    <dbReference type="NCBI Taxonomy" id="2601267"/>
    <lineage>
        <taxon>Bacteria</taxon>
        <taxon>Pseudomonadati</taxon>
        <taxon>Pseudomonadota</taxon>
        <taxon>Alphaproteobacteria</taxon>
        <taxon>Sphingomonadales</taxon>
        <taxon>Sphingopyxidaceae</taxon>
        <taxon>Flavisphingopyxis</taxon>
    </lineage>
</organism>
<dbReference type="GO" id="GO:0006364">
    <property type="term" value="P:rRNA processing"/>
    <property type="evidence" value="ECO:0007669"/>
    <property type="project" value="UniProtKB-UniRule"/>
</dbReference>
<feature type="binding site" evidence="7">
    <location>
        <position position="135"/>
    </location>
    <ligand>
        <name>Zn(2+)</name>
        <dbReference type="ChEBI" id="CHEBI:29105"/>
        <note>catalytic</note>
    </ligand>
</feature>
<dbReference type="PANTHER" id="PTHR46986">
    <property type="entry name" value="ENDORIBONUCLEASE YBEY, CHLOROPLASTIC"/>
    <property type="match status" value="1"/>
</dbReference>
<evidence type="ECO:0000256" key="2">
    <source>
        <dbReference type="ARBA" id="ARBA00022722"/>
    </source>
</evidence>
<comment type="caution">
    <text evidence="8">The sequence shown here is derived from an EMBL/GenBank/DDBJ whole genome shotgun (WGS) entry which is preliminary data.</text>
</comment>
<evidence type="ECO:0000313" key="9">
    <source>
        <dbReference type="Proteomes" id="UP000321129"/>
    </source>
</evidence>
<dbReference type="NCBIfam" id="TIGR00043">
    <property type="entry name" value="rRNA maturation RNase YbeY"/>
    <property type="match status" value="1"/>
</dbReference>
<reference evidence="8 9" key="1">
    <citation type="submission" date="2019-08" db="EMBL/GenBank/DDBJ databases">
        <title>Sphingorhabdus soil sp. nov., isolated from arctic soil.</title>
        <authorList>
            <person name="Liu Y."/>
        </authorList>
    </citation>
    <scope>NUCLEOTIDE SEQUENCE [LARGE SCALE GENOMIC DNA]</scope>
    <source>
        <strain evidence="8 9">D-2Q-5-6</strain>
    </source>
</reference>
<dbReference type="SUPFAM" id="SSF55486">
    <property type="entry name" value="Metalloproteases ('zincins'), catalytic domain"/>
    <property type="match status" value="1"/>
</dbReference>
<keyword evidence="7" id="KW-0698">rRNA processing</keyword>
<dbReference type="PROSITE" id="PS01306">
    <property type="entry name" value="UPF0054"/>
    <property type="match status" value="1"/>
</dbReference>
<dbReference type="InterPro" id="IPR023091">
    <property type="entry name" value="MetalPrtase_cat_dom_sf_prd"/>
</dbReference>
<keyword evidence="6 7" id="KW-0862">Zinc</keyword>
<sequence length="171" mass="18284">MLEVEVEAAADWPAHDWQTLAYEAVATAFDEAGLAQLVAGDTPVEVSVLLTDDEAVRLLNRDYRGKDSATNVLSFPQVGGDIAAAVARAPALLLGDIALALGVCSAEAATRGIALHAHVTHLVAHGALHLLGHDHQDDDEAETMERIEARVMHRLGLHDPYEQDEIDADGR</sequence>
<comment type="similarity">
    <text evidence="1 7">Belongs to the endoribonuclease YbeY family.</text>
</comment>
<dbReference type="GO" id="GO:0004222">
    <property type="term" value="F:metalloendopeptidase activity"/>
    <property type="evidence" value="ECO:0007669"/>
    <property type="project" value="InterPro"/>
</dbReference>
<gene>
    <name evidence="7 8" type="primary">ybeY</name>
    <name evidence="8" type="ORF">FSZ31_05770</name>
</gene>
<dbReference type="Pfam" id="PF02130">
    <property type="entry name" value="YbeY"/>
    <property type="match status" value="1"/>
</dbReference>
<evidence type="ECO:0000256" key="3">
    <source>
        <dbReference type="ARBA" id="ARBA00022723"/>
    </source>
</evidence>
<dbReference type="InterPro" id="IPR002036">
    <property type="entry name" value="YbeY"/>
</dbReference>
<feature type="binding site" evidence="7">
    <location>
        <position position="125"/>
    </location>
    <ligand>
        <name>Zn(2+)</name>
        <dbReference type="ChEBI" id="CHEBI:29105"/>
        <note>catalytic</note>
    </ligand>
</feature>